<feature type="compositionally biased region" description="Polar residues" evidence="1">
    <location>
        <begin position="197"/>
        <end position="208"/>
    </location>
</feature>
<feature type="region of interest" description="Disordered" evidence="1">
    <location>
        <begin position="76"/>
        <end position="213"/>
    </location>
</feature>
<evidence type="ECO:0000313" key="2">
    <source>
        <dbReference type="EMBL" id="KDQ09530.1"/>
    </source>
</evidence>
<evidence type="ECO:0000256" key="1">
    <source>
        <dbReference type="SAM" id="MobiDB-lite"/>
    </source>
</evidence>
<dbReference type="HOGENOM" id="CLU_963078_0_0_1"/>
<dbReference type="InParanoid" id="A0A067M485"/>
<dbReference type="EMBL" id="KL198077">
    <property type="protein sequence ID" value="KDQ09530.1"/>
    <property type="molecule type" value="Genomic_DNA"/>
</dbReference>
<dbReference type="AlphaFoldDB" id="A0A067M485"/>
<evidence type="ECO:0000313" key="3">
    <source>
        <dbReference type="Proteomes" id="UP000027195"/>
    </source>
</evidence>
<protein>
    <submittedName>
        <fullName evidence="2">Uncharacterized protein</fullName>
    </submittedName>
</protein>
<feature type="compositionally biased region" description="Polar residues" evidence="1">
    <location>
        <begin position="21"/>
        <end position="31"/>
    </location>
</feature>
<dbReference type="Proteomes" id="UP000027195">
    <property type="component" value="Unassembled WGS sequence"/>
</dbReference>
<accession>A0A067M485</accession>
<feature type="region of interest" description="Disordered" evidence="1">
    <location>
        <begin position="13"/>
        <end position="64"/>
    </location>
</feature>
<proteinExistence type="predicted"/>
<name>A0A067M485_BOTB1</name>
<gene>
    <name evidence="2" type="ORF">BOTBODRAFT_36938</name>
</gene>
<sequence length="289" mass="31390">MISEPQIAAKLAAAAAHSIARQPSPQPSTESAPRRTATMRSQNAPPDDAEAEEFTPRGVPTGEGFRRAMSTRMVAVQTPLPPSRKPSETSLRKFVVLNHTEPMPSRRPTPEPRIPSRPTTPQVLVTAPSPPAASRKLSVESTLRRAFKPLEDSATSSLKPSRDSVFVPPAETRSRDPPPSSFPGLGAAQARALSKRPSMNHSHSQTESLAAVPPRASISVDSLQPFEAAILRVPTARPIPTVGGDLRRRATRHMAEQNHEARRIVEPTRSASMRHRTASAYNQGHSNYF</sequence>
<reference evidence="3" key="1">
    <citation type="journal article" date="2014" name="Proc. Natl. Acad. Sci. U.S.A.">
        <title>Extensive sampling of basidiomycete genomes demonstrates inadequacy of the white-rot/brown-rot paradigm for wood decay fungi.</title>
        <authorList>
            <person name="Riley R."/>
            <person name="Salamov A.A."/>
            <person name="Brown D.W."/>
            <person name="Nagy L.G."/>
            <person name="Floudas D."/>
            <person name="Held B.W."/>
            <person name="Levasseur A."/>
            <person name="Lombard V."/>
            <person name="Morin E."/>
            <person name="Otillar R."/>
            <person name="Lindquist E.A."/>
            <person name="Sun H."/>
            <person name="LaButti K.M."/>
            <person name="Schmutz J."/>
            <person name="Jabbour D."/>
            <person name="Luo H."/>
            <person name="Baker S.E."/>
            <person name="Pisabarro A.G."/>
            <person name="Walton J.D."/>
            <person name="Blanchette R.A."/>
            <person name="Henrissat B."/>
            <person name="Martin F."/>
            <person name="Cullen D."/>
            <person name="Hibbett D.S."/>
            <person name="Grigoriev I.V."/>
        </authorList>
    </citation>
    <scope>NUCLEOTIDE SEQUENCE [LARGE SCALE GENOMIC DNA]</scope>
    <source>
        <strain evidence="3">FD-172 SS1</strain>
    </source>
</reference>
<organism evidence="2 3">
    <name type="scientific">Botryobasidium botryosum (strain FD-172 SS1)</name>
    <dbReference type="NCBI Taxonomy" id="930990"/>
    <lineage>
        <taxon>Eukaryota</taxon>
        <taxon>Fungi</taxon>
        <taxon>Dikarya</taxon>
        <taxon>Basidiomycota</taxon>
        <taxon>Agaricomycotina</taxon>
        <taxon>Agaricomycetes</taxon>
        <taxon>Cantharellales</taxon>
        <taxon>Botryobasidiaceae</taxon>
        <taxon>Botryobasidium</taxon>
    </lineage>
</organism>
<feature type="compositionally biased region" description="Pro residues" evidence="1">
    <location>
        <begin position="105"/>
        <end position="115"/>
    </location>
</feature>
<keyword evidence="3" id="KW-1185">Reference proteome</keyword>